<accession>A0A367IN71</accession>
<sequence length="127" mass="14805">ISPSIRRYYTNKEAPTIRQAMLKDHNSTSTLNDGHERNATGEQDQVLLDKMSEKEITQLDQAKTFPPIAGKTVSKVLLETRNQKIHKVRQEGIYSLQSSRSFPSLLYNRNYTRTQNRFMWKLGYQID</sequence>
<comment type="caution">
    <text evidence="1">The sequence shown here is derived from an EMBL/GenBank/DDBJ whole genome shotgun (WGS) entry which is preliminary data.</text>
</comment>
<dbReference type="OrthoDB" id="2266906at2759"/>
<gene>
    <name evidence="1" type="ORF">CU098_006752</name>
</gene>
<keyword evidence="2" id="KW-1185">Reference proteome</keyword>
<evidence type="ECO:0000313" key="1">
    <source>
        <dbReference type="EMBL" id="RCH79118.1"/>
    </source>
</evidence>
<dbReference type="Proteomes" id="UP000253551">
    <property type="component" value="Unassembled WGS sequence"/>
</dbReference>
<feature type="non-terminal residue" evidence="1">
    <location>
        <position position="1"/>
    </location>
</feature>
<proteinExistence type="predicted"/>
<reference evidence="1 2" key="1">
    <citation type="journal article" date="2018" name="G3 (Bethesda)">
        <title>Phylogenetic and Phylogenomic Definition of Rhizopus Species.</title>
        <authorList>
            <person name="Gryganskyi A.P."/>
            <person name="Golan J."/>
            <person name="Dolatabadi S."/>
            <person name="Mondo S."/>
            <person name="Robb S."/>
            <person name="Idnurm A."/>
            <person name="Muszewska A."/>
            <person name="Steczkiewicz K."/>
            <person name="Masonjones S."/>
            <person name="Liao H.L."/>
            <person name="Gajdeczka M.T."/>
            <person name="Anike F."/>
            <person name="Vuek A."/>
            <person name="Anishchenko I.M."/>
            <person name="Voigt K."/>
            <person name="de Hoog G.S."/>
            <person name="Smith M.E."/>
            <person name="Heitman J."/>
            <person name="Vilgalys R."/>
            <person name="Stajich J.E."/>
        </authorList>
    </citation>
    <scope>NUCLEOTIDE SEQUENCE [LARGE SCALE GENOMIC DNA]</scope>
    <source>
        <strain evidence="1 2">LSU 92-RS-03</strain>
    </source>
</reference>
<feature type="non-terminal residue" evidence="1">
    <location>
        <position position="127"/>
    </location>
</feature>
<organism evidence="1 2">
    <name type="scientific">Rhizopus stolonifer</name>
    <name type="common">Rhizopus nigricans</name>
    <dbReference type="NCBI Taxonomy" id="4846"/>
    <lineage>
        <taxon>Eukaryota</taxon>
        <taxon>Fungi</taxon>
        <taxon>Fungi incertae sedis</taxon>
        <taxon>Mucoromycota</taxon>
        <taxon>Mucoromycotina</taxon>
        <taxon>Mucoromycetes</taxon>
        <taxon>Mucorales</taxon>
        <taxon>Mucorineae</taxon>
        <taxon>Rhizopodaceae</taxon>
        <taxon>Rhizopus</taxon>
    </lineage>
</organism>
<dbReference type="EMBL" id="PJQM01006776">
    <property type="protein sequence ID" value="RCH79118.1"/>
    <property type="molecule type" value="Genomic_DNA"/>
</dbReference>
<dbReference type="AlphaFoldDB" id="A0A367IN71"/>
<protein>
    <submittedName>
        <fullName evidence="1">Uncharacterized protein</fullName>
    </submittedName>
</protein>
<evidence type="ECO:0000313" key="2">
    <source>
        <dbReference type="Proteomes" id="UP000253551"/>
    </source>
</evidence>
<name>A0A367IN71_RHIST</name>